<sequence length="290" mass="34620">MRSEQEMYQLILETAEKDKRILAVYMNGSRTNENVSKDIFQDYDIVFVVSETAEFIKDKEWIQQFGEILYMQYPEESPDYPSDKENFYGWLIQFADGNRLDLHVETVKHVREHIGDDKLCKILLDKNAILPDVYESTDKDYWVKKPTKEQYLCVCNEFWWCLNNVAKGLWREEMPYVQDMVNYHVRKQLEKMLSWKVGTLTNFSVSIGKSGKYMHRWIDKQEWEIYLSTYFTGRVPEAWDAVMTMCGLFEQVALYVGDKLEYQYNELEGKNARSFLEHVRQLPKDAKEVY</sequence>
<gene>
    <name evidence="1" type="primary">ant(6)</name>
    <name evidence="1" type="ORF">CG710_005620</name>
</gene>
<accession>A0A371JHD8</accession>
<keyword evidence="2" id="KW-1185">Reference proteome</keyword>
<dbReference type="AlphaFoldDB" id="A0A371JHD8"/>
<dbReference type="Proteomes" id="UP000216411">
    <property type="component" value="Unassembled WGS sequence"/>
</dbReference>
<dbReference type="Pfam" id="PF04439">
    <property type="entry name" value="Adenyl_transf"/>
    <property type="match status" value="1"/>
</dbReference>
<dbReference type="Gene3D" id="1.20.120.330">
    <property type="entry name" value="Nucleotidyltransferases domain 2"/>
    <property type="match status" value="1"/>
</dbReference>
<dbReference type="SUPFAM" id="SSF81631">
    <property type="entry name" value="PAP/OAS1 substrate-binding domain"/>
    <property type="match status" value="1"/>
</dbReference>
<name>A0A371JHD8_9FIRM</name>
<dbReference type="GO" id="GO:0016779">
    <property type="term" value="F:nucleotidyltransferase activity"/>
    <property type="evidence" value="ECO:0007669"/>
    <property type="project" value="UniProtKB-KW"/>
</dbReference>
<dbReference type="Gene3D" id="3.30.460.10">
    <property type="entry name" value="Beta Polymerase, domain 2"/>
    <property type="match status" value="1"/>
</dbReference>
<evidence type="ECO:0000313" key="2">
    <source>
        <dbReference type="Proteomes" id="UP000216411"/>
    </source>
</evidence>
<reference evidence="1 2" key="1">
    <citation type="journal article" date="2017" name="Genome Announc.">
        <title>Draft Genome Sequence of a Sporulating and Motile Strain of Lachnotalea glycerini Isolated from Water in Quebec City, Canada.</title>
        <authorList>
            <person name="Maheux A.F."/>
            <person name="Boudreau D.K."/>
            <person name="Berube E."/>
            <person name="Boissinot M."/>
            <person name="Raymond F."/>
            <person name="Brodeur S."/>
            <person name="Corbeil J."/>
            <person name="Isabel S."/>
            <person name="Omar R.F."/>
            <person name="Bergeron M.G."/>
        </authorList>
    </citation>
    <scope>NUCLEOTIDE SEQUENCE [LARGE SCALE GENOMIC DNA]</scope>
    <source>
        <strain evidence="1 2">CCRI-19302</strain>
    </source>
</reference>
<dbReference type="RefSeq" id="WP_094380458.1">
    <property type="nucleotide sequence ID" value="NZ_NOKA02000005.1"/>
</dbReference>
<dbReference type="PIRSF" id="PIRSF000812">
    <property type="entry name" value="AAD"/>
    <property type="match status" value="1"/>
</dbReference>
<organism evidence="1 2">
    <name type="scientific">Lachnotalea glycerini</name>
    <dbReference type="NCBI Taxonomy" id="1763509"/>
    <lineage>
        <taxon>Bacteria</taxon>
        <taxon>Bacillati</taxon>
        <taxon>Bacillota</taxon>
        <taxon>Clostridia</taxon>
        <taxon>Lachnospirales</taxon>
        <taxon>Lachnospiraceae</taxon>
        <taxon>Lachnotalea</taxon>
    </lineage>
</organism>
<keyword evidence="1" id="KW-0808">Transferase</keyword>
<dbReference type="EMBL" id="NOKA02000005">
    <property type="protein sequence ID" value="RDY32161.1"/>
    <property type="molecule type" value="Genomic_DNA"/>
</dbReference>
<dbReference type="InterPro" id="IPR043519">
    <property type="entry name" value="NT_sf"/>
</dbReference>
<protein>
    <submittedName>
        <fullName evidence="1">Aminoglycoside 6-adenylyltransferase</fullName>
    </submittedName>
</protein>
<proteinExistence type="predicted"/>
<keyword evidence="1" id="KW-0548">Nucleotidyltransferase</keyword>
<dbReference type="SUPFAM" id="SSF81301">
    <property type="entry name" value="Nucleotidyltransferase"/>
    <property type="match status" value="1"/>
</dbReference>
<comment type="caution">
    <text evidence="1">The sequence shown here is derived from an EMBL/GenBank/DDBJ whole genome shotgun (WGS) entry which is preliminary data.</text>
</comment>
<dbReference type="OrthoDB" id="9776406at2"/>
<evidence type="ECO:0000313" key="1">
    <source>
        <dbReference type="EMBL" id="RDY32161.1"/>
    </source>
</evidence>
<dbReference type="InterPro" id="IPR007530">
    <property type="entry name" value="Aminoglycoside_adenylylTfrase"/>
</dbReference>